<evidence type="ECO:0000256" key="7">
    <source>
        <dbReference type="RuleBase" id="RU000320"/>
    </source>
</evidence>
<dbReference type="STRING" id="1137284.GCA_001418205_03065"/>
<evidence type="ECO:0000256" key="6">
    <source>
        <dbReference type="ARBA" id="ARBA00023136"/>
    </source>
</evidence>
<feature type="transmembrane region" description="Helical" evidence="8">
    <location>
        <begin position="6"/>
        <end position="24"/>
    </location>
</feature>
<evidence type="ECO:0000256" key="4">
    <source>
        <dbReference type="ARBA" id="ARBA00022692"/>
    </source>
</evidence>
<feature type="transmembrane region" description="Helical" evidence="8">
    <location>
        <begin position="162"/>
        <end position="181"/>
    </location>
</feature>
<keyword evidence="5 8" id="KW-1133">Transmembrane helix</keyword>
<feature type="domain" description="NADH:quinone oxidoreductase/Mrp antiporter transmembrane" evidence="9">
    <location>
        <begin position="128"/>
        <end position="419"/>
    </location>
</feature>
<feature type="transmembrane region" description="Helical" evidence="8">
    <location>
        <begin position="373"/>
        <end position="392"/>
    </location>
</feature>
<keyword evidence="11" id="KW-1185">Reference proteome</keyword>
<dbReference type="InterPro" id="IPR050586">
    <property type="entry name" value="CPA3_Na-H_Antiporter_D"/>
</dbReference>
<dbReference type="PRINTS" id="PR01437">
    <property type="entry name" value="NUOXDRDTASE4"/>
</dbReference>
<name>A0A0K6IQM4_9GAMM</name>
<gene>
    <name evidence="10" type="ORF">Ga0061065_1126</name>
</gene>
<dbReference type="PANTHER" id="PTHR42703">
    <property type="entry name" value="NADH DEHYDROGENASE"/>
    <property type="match status" value="1"/>
</dbReference>
<feature type="transmembrane region" description="Helical" evidence="8">
    <location>
        <begin position="75"/>
        <end position="96"/>
    </location>
</feature>
<feature type="transmembrane region" description="Helical" evidence="8">
    <location>
        <begin position="36"/>
        <end position="55"/>
    </location>
</feature>
<dbReference type="InterPro" id="IPR003918">
    <property type="entry name" value="NADH_UbQ_OxRdtase"/>
</dbReference>
<dbReference type="GO" id="GO:0042773">
    <property type="term" value="P:ATP synthesis coupled electron transport"/>
    <property type="evidence" value="ECO:0007669"/>
    <property type="project" value="InterPro"/>
</dbReference>
<comment type="similarity">
    <text evidence="2">Belongs to the CPA3 antiporters (TC 2.A.63) subunit D family.</text>
</comment>
<dbReference type="GO" id="GO:0005886">
    <property type="term" value="C:plasma membrane"/>
    <property type="evidence" value="ECO:0007669"/>
    <property type="project" value="UniProtKB-SubCell"/>
</dbReference>
<dbReference type="OrthoDB" id="9768329at2"/>
<feature type="transmembrane region" description="Helical" evidence="8">
    <location>
        <begin position="108"/>
        <end position="126"/>
    </location>
</feature>
<dbReference type="Proteomes" id="UP000182769">
    <property type="component" value="Unassembled WGS sequence"/>
</dbReference>
<evidence type="ECO:0000259" key="9">
    <source>
        <dbReference type="Pfam" id="PF00361"/>
    </source>
</evidence>
<dbReference type="RefSeq" id="WP_055464111.1">
    <property type="nucleotide sequence ID" value="NZ_CYHG01000012.1"/>
</dbReference>
<keyword evidence="6 8" id="KW-0472">Membrane</keyword>
<evidence type="ECO:0000256" key="3">
    <source>
        <dbReference type="ARBA" id="ARBA00022475"/>
    </source>
</evidence>
<evidence type="ECO:0000256" key="8">
    <source>
        <dbReference type="SAM" id="Phobius"/>
    </source>
</evidence>
<evidence type="ECO:0000313" key="10">
    <source>
        <dbReference type="EMBL" id="CUB05587.1"/>
    </source>
</evidence>
<evidence type="ECO:0000256" key="2">
    <source>
        <dbReference type="ARBA" id="ARBA00005346"/>
    </source>
</evidence>
<dbReference type="PANTHER" id="PTHR42703:SF1">
    <property type="entry name" value="NA(+)_H(+) ANTIPORTER SUBUNIT D1"/>
    <property type="match status" value="1"/>
</dbReference>
<feature type="transmembrane region" description="Helical" evidence="8">
    <location>
        <begin position="412"/>
        <end position="434"/>
    </location>
</feature>
<accession>A0A0K6IQM4</accession>
<reference evidence="11" key="1">
    <citation type="submission" date="2015-08" db="EMBL/GenBank/DDBJ databases">
        <authorList>
            <person name="Varghese N."/>
        </authorList>
    </citation>
    <scope>NUCLEOTIDE SEQUENCE [LARGE SCALE GENOMIC DNA]</scope>
    <source>
        <strain evidence="11">JCM 18476</strain>
    </source>
</reference>
<dbReference type="InterPro" id="IPR001750">
    <property type="entry name" value="ND/Mrp_TM"/>
</dbReference>
<feature type="transmembrane region" description="Helical" evidence="8">
    <location>
        <begin position="278"/>
        <end position="297"/>
    </location>
</feature>
<evidence type="ECO:0000313" key="11">
    <source>
        <dbReference type="Proteomes" id="UP000182769"/>
    </source>
</evidence>
<dbReference type="AlphaFoldDB" id="A0A0K6IQM4"/>
<protein>
    <submittedName>
        <fullName evidence="10">Multisubunit potassium/proton antiporter, PhaD subunit (TC 2.A.63.1.1)</fullName>
    </submittedName>
</protein>
<feature type="transmembrane region" description="Helical" evidence="8">
    <location>
        <begin position="201"/>
        <end position="220"/>
    </location>
</feature>
<comment type="subcellular location">
    <subcellularLocation>
        <location evidence="1">Cell membrane</location>
        <topology evidence="1">Multi-pass membrane protein</topology>
    </subcellularLocation>
    <subcellularLocation>
        <location evidence="7">Membrane</location>
        <topology evidence="7">Multi-pass membrane protein</topology>
    </subcellularLocation>
</comment>
<dbReference type="NCBIfam" id="NF009309">
    <property type="entry name" value="PRK12666.1"/>
    <property type="match status" value="1"/>
</dbReference>
<feature type="transmembrane region" description="Helical" evidence="8">
    <location>
        <begin position="240"/>
        <end position="258"/>
    </location>
</feature>
<proteinExistence type="inferred from homology"/>
<feature type="transmembrane region" description="Helical" evidence="8">
    <location>
        <begin position="304"/>
        <end position="324"/>
    </location>
</feature>
<evidence type="ECO:0000256" key="5">
    <source>
        <dbReference type="ARBA" id="ARBA00022989"/>
    </source>
</evidence>
<organism evidence="10 11">
    <name type="scientific">Marinomonas fungiae</name>
    <dbReference type="NCBI Taxonomy" id="1137284"/>
    <lineage>
        <taxon>Bacteria</taxon>
        <taxon>Pseudomonadati</taxon>
        <taxon>Pseudomonadota</taxon>
        <taxon>Gammaproteobacteria</taxon>
        <taxon>Oceanospirillales</taxon>
        <taxon>Oceanospirillaceae</taxon>
        <taxon>Marinomonas</taxon>
    </lineage>
</organism>
<feature type="transmembrane region" description="Helical" evidence="8">
    <location>
        <begin position="132"/>
        <end position="150"/>
    </location>
</feature>
<keyword evidence="3" id="KW-1003">Cell membrane</keyword>
<feature type="transmembrane region" description="Helical" evidence="8">
    <location>
        <begin position="330"/>
        <end position="352"/>
    </location>
</feature>
<evidence type="ECO:0000256" key="1">
    <source>
        <dbReference type="ARBA" id="ARBA00004651"/>
    </source>
</evidence>
<keyword evidence="4 7" id="KW-0812">Transmembrane</keyword>
<dbReference type="EMBL" id="CYHG01000012">
    <property type="protein sequence ID" value="CUB05587.1"/>
    <property type="molecule type" value="Genomic_DNA"/>
</dbReference>
<dbReference type="GO" id="GO:0008137">
    <property type="term" value="F:NADH dehydrogenase (ubiquinone) activity"/>
    <property type="evidence" value="ECO:0007669"/>
    <property type="project" value="InterPro"/>
</dbReference>
<dbReference type="Pfam" id="PF00361">
    <property type="entry name" value="Proton_antipo_M"/>
    <property type="match status" value="1"/>
</dbReference>
<sequence>MQHLSILPILLPLFTGALLLLPPLSKTLKRQRVFTVLSMLLQVIIGFTLVASVQIDGVTQYILGDWRPPFGIVLVADPMSSVMVCVTNFLAFGAVCYATGYHDRTGGYFYPLFMFQVMGINGAFLTGDAFNLFVFFEVLLIASYALLIHGGGKQKTQATTHYVVLNLAGSSVFLFGLGILYGTLGTLNIADMAQKVGELEGSVAILAKIGALLLLVVFGMKSAMLPLHFWLPKTYSSASAPVAAIFAVMTKVGIYSILRIHGVVFGDEAGELANIAQSWLWPLALLTIVIGTIGALASPSLKLLTANLVVLSAGTLMVCAAIGSEAATSAALYYMVHSTLVAGGMFLLADLIARQRGKAEDRFVISKKTDNPLFLGIGFAIAAIAVIGMPPLSGFLGKIMILQAAHSTAEQLWVWPIVLLSSLGALIALSRAGTTLFWRHSVNKQQTEEHQTVHIGEWLGIVLLLGASPLLALFGGPVSELANDAATFLHDPRLSVEALLTSPLADGGF</sequence>
<feature type="transmembrane region" description="Helical" evidence="8">
    <location>
        <begin position="455"/>
        <end position="474"/>
    </location>
</feature>